<keyword evidence="6" id="KW-1185">Reference proteome</keyword>
<sequence length="876" mass="98013">MDFFKFFTKDTSQDEKKEEFDLANDQIRFVVYQNSSTLLFDTLQADYLKNRAKTAGANGNVAHKSTGQAPQQQRPVNGKPSPSQSQLPRIGKIDMLREMMFGTVPLNIAGTTTKIHYLPDSQQLLMTKLFTLNLKRDEKKSASNTPAASSAASASTAPPSPTMISETHSDQQHQQQPQHNSMNLDKSIGSTTSTNSNVSSASGLVHSASTTDLMSKEKSSLTSSTNSAQTTTTSTPTNHNLTPTKESTNRLRSSSTLANQSPRSPLSQPRVTKLTVAVCVIFGPKLEILKTIASKEGTAANSSSSGSNPNGANKNTGNSNHHNNIAVSNFHQFIITHFLIIDMRIKFIVKLLKNQLYSKFTSNGGSGSIGGGGGSQTFGIAEITQLYSEVEKFRQYIKDFYHAPRLEKPLWLDTLTSPSTKRQTFTILLENLRELLPIYNTPKSRFFLSNIITSILSYNLSWLTLSLAANEMTPSLRCNSESCNSEYSYQNQFLYQLSQIYGYTGCVQPACKNNHNRSNKLTKFILVSPKEDISKKFLQVISYFWRTFELIINKNYLKSFEDSSIHLYQEYEYNVNFSNGSSNSSGSTSNLNNSSSSNNVPHQPPISHHLHLNNRLHNHFKDTSNQHHQHQHQQHQQQYNIGSQNLNLPNYFFDLSRSLTGSFSNKYISDFCMMALPKDDFYPKLINDLRLWIDHHPFKSPIKESSAIVADLTKCKCDIIVCSKENVWNATNPVQIHGVSYPDVSVSSGIHSEYISSTLSSVIYFWTMGMPPEACIMYLEDKLRELFSKAVVFTDTCRYYQLIKQPIPASFNVFSNTTDSSHIPIPASLLTPLATPRHSPQSSVSNFSTIINRTPVSAPNGDYQLLEQILYFTNNL</sequence>
<feature type="region of interest" description="Disordered" evidence="3">
    <location>
        <begin position="140"/>
        <end position="269"/>
    </location>
</feature>
<comment type="subcellular location">
    <subcellularLocation>
        <location evidence="1">Cytoplasm</location>
    </subcellularLocation>
</comment>
<dbReference type="InterPro" id="IPR028084">
    <property type="entry name" value="FNIP_N_dom"/>
</dbReference>
<dbReference type="InterPro" id="IPR037545">
    <property type="entry name" value="DENN_FNIP1/2"/>
</dbReference>
<dbReference type="InterPro" id="IPR028085">
    <property type="entry name" value="FNIP_mid_dom"/>
</dbReference>
<dbReference type="PANTHER" id="PTHR21634:SF9">
    <property type="entry name" value="RE13835P"/>
    <property type="match status" value="1"/>
</dbReference>
<feature type="compositionally biased region" description="Low complexity" evidence="3">
    <location>
        <begin position="142"/>
        <end position="157"/>
    </location>
</feature>
<dbReference type="PROSITE" id="PS51836">
    <property type="entry name" value="DENN_FNIP12"/>
    <property type="match status" value="1"/>
</dbReference>
<comment type="caution">
    <text evidence="5">The sequence shown here is derived from an EMBL/GenBank/DDBJ whole genome shotgun (WGS) entry which is preliminary data.</text>
</comment>
<evidence type="ECO:0000313" key="6">
    <source>
        <dbReference type="Proteomes" id="UP000695562"/>
    </source>
</evidence>
<feature type="domain" description="UDENN FNIP1/2-type" evidence="4">
    <location>
        <begin position="22"/>
        <end position="837"/>
    </location>
</feature>
<dbReference type="Pfam" id="PF14636">
    <property type="entry name" value="FNIP_N"/>
    <property type="match status" value="1"/>
</dbReference>
<organism evidence="5 6">
    <name type="scientific">Polysphondylium violaceum</name>
    <dbReference type="NCBI Taxonomy" id="133409"/>
    <lineage>
        <taxon>Eukaryota</taxon>
        <taxon>Amoebozoa</taxon>
        <taxon>Evosea</taxon>
        <taxon>Eumycetozoa</taxon>
        <taxon>Dictyostelia</taxon>
        <taxon>Dictyosteliales</taxon>
        <taxon>Dictyosteliaceae</taxon>
        <taxon>Polysphondylium</taxon>
    </lineage>
</organism>
<feature type="compositionally biased region" description="Low complexity" evidence="3">
    <location>
        <begin position="220"/>
        <end position="244"/>
    </location>
</feature>
<feature type="compositionally biased region" description="Low complexity" evidence="3">
    <location>
        <begin position="582"/>
        <end position="599"/>
    </location>
</feature>
<dbReference type="GO" id="GO:0005737">
    <property type="term" value="C:cytoplasm"/>
    <property type="evidence" value="ECO:0007669"/>
    <property type="project" value="UniProtKB-SubCell"/>
</dbReference>
<feature type="compositionally biased region" description="Polar residues" evidence="3">
    <location>
        <begin position="250"/>
        <end position="269"/>
    </location>
</feature>
<keyword evidence="2" id="KW-0963">Cytoplasm</keyword>
<dbReference type="AlphaFoldDB" id="A0A8J4PZG6"/>
<dbReference type="OrthoDB" id="10051712at2759"/>
<evidence type="ECO:0000256" key="2">
    <source>
        <dbReference type="ARBA" id="ARBA00022490"/>
    </source>
</evidence>
<dbReference type="EMBL" id="AJWJ01000060">
    <property type="protein sequence ID" value="KAF2076450.1"/>
    <property type="molecule type" value="Genomic_DNA"/>
</dbReference>
<feature type="compositionally biased region" description="Polar residues" evidence="3">
    <location>
        <begin position="63"/>
        <end position="87"/>
    </location>
</feature>
<reference evidence="5" key="1">
    <citation type="submission" date="2020-01" db="EMBL/GenBank/DDBJ databases">
        <title>Development of genomics and gene disruption for Polysphondylium violaceum indicates a role for the polyketide synthase stlB in stalk morphogenesis.</title>
        <authorList>
            <person name="Narita B."/>
            <person name="Kawabe Y."/>
            <person name="Kin K."/>
            <person name="Saito T."/>
            <person name="Gibbs R."/>
            <person name="Kuspa A."/>
            <person name="Muzny D."/>
            <person name="Queller D."/>
            <person name="Richards S."/>
            <person name="Strassman J."/>
            <person name="Sucgang R."/>
            <person name="Worley K."/>
            <person name="Schaap P."/>
        </authorList>
    </citation>
    <scope>NUCLEOTIDE SEQUENCE</scope>
    <source>
        <strain evidence="5">QSvi11</strain>
    </source>
</reference>
<feature type="region of interest" description="Disordered" evidence="3">
    <location>
        <begin position="298"/>
        <end position="320"/>
    </location>
</feature>
<accession>A0A8J4PZG6</accession>
<gene>
    <name evidence="5" type="ORF">CYY_002253</name>
</gene>
<proteinExistence type="predicted"/>
<dbReference type="Pfam" id="PF14638">
    <property type="entry name" value="FNIP_C"/>
    <property type="match status" value="1"/>
</dbReference>
<protein>
    <recommendedName>
        <fullName evidence="4">UDENN FNIP1/2-type domain-containing protein</fullName>
    </recommendedName>
</protein>
<dbReference type="PANTHER" id="PTHR21634">
    <property type="entry name" value="RE13835P"/>
    <property type="match status" value="1"/>
</dbReference>
<dbReference type="Pfam" id="PF14637">
    <property type="entry name" value="FNIP_M"/>
    <property type="match status" value="1"/>
</dbReference>
<name>A0A8J4PZG6_9MYCE</name>
<dbReference type="GO" id="GO:0042030">
    <property type="term" value="F:ATPase inhibitor activity"/>
    <property type="evidence" value="ECO:0007669"/>
    <property type="project" value="TreeGrafter"/>
</dbReference>
<dbReference type="InterPro" id="IPR028086">
    <property type="entry name" value="FNIP_C_dom"/>
</dbReference>
<evidence type="ECO:0000313" key="5">
    <source>
        <dbReference type="EMBL" id="KAF2076450.1"/>
    </source>
</evidence>
<evidence type="ECO:0000259" key="4">
    <source>
        <dbReference type="PROSITE" id="PS51836"/>
    </source>
</evidence>
<dbReference type="Proteomes" id="UP000695562">
    <property type="component" value="Unassembled WGS sequence"/>
</dbReference>
<dbReference type="GO" id="GO:0051087">
    <property type="term" value="F:protein-folding chaperone binding"/>
    <property type="evidence" value="ECO:0007669"/>
    <property type="project" value="TreeGrafter"/>
</dbReference>
<evidence type="ECO:0000256" key="3">
    <source>
        <dbReference type="SAM" id="MobiDB-lite"/>
    </source>
</evidence>
<feature type="region of interest" description="Disordered" evidence="3">
    <location>
        <begin position="57"/>
        <end position="88"/>
    </location>
</feature>
<evidence type="ECO:0000256" key="1">
    <source>
        <dbReference type="ARBA" id="ARBA00004496"/>
    </source>
</evidence>
<feature type="compositionally biased region" description="Low complexity" evidence="3">
    <location>
        <begin position="187"/>
        <end position="203"/>
    </location>
</feature>
<feature type="region of interest" description="Disordered" evidence="3">
    <location>
        <begin position="582"/>
        <end position="608"/>
    </location>
</feature>